<dbReference type="PANTHER" id="PTHR30086:SF20">
    <property type="entry name" value="ARGININE EXPORTER PROTEIN ARGO-RELATED"/>
    <property type="match status" value="1"/>
</dbReference>
<accession>A0A437QQS5</accession>
<dbReference type="InterPro" id="IPR001123">
    <property type="entry name" value="LeuE-type"/>
</dbReference>
<evidence type="ECO:0000313" key="7">
    <source>
        <dbReference type="EMBL" id="RVU36870.1"/>
    </source>
</evidence>
<proteinExistence type="predicted"/>
<keyword evidence="4 6" id="KW-1133">Transmembrane helix</keyword>
<dbReference type="GO" id="GO:0015171">
    <property type="term" value="F:amino acid transmembrane transporter activity"/>
    <property type="evidence" value="ECO:0007669"/>
    <property type="project" value="TreeGrafter"/>
</dbReference>
<keyword evidence="2" id="KW-1003">Cell membrane</keyword>
<protein>
    <submittedName>
        <fullName evidence="7">LysE family translocator</fullName>
    </submittedName>
</protein>
<evidence type="ECO:0000256" key="4">
    <source>
        <dbReference type="ARBA" id="ARBA00022989"/>
    </source>
</evidence>
<comment type="caution">
    <text evidence="7">The sequence shown here is derived from an EMBL/GenBank/DDBJ whole genome shotgun (WGS) entry which is preliminary data.</text>
</comment>
<feature type="transmembrane region" description="Helical" evidence="6">
    <location>
        <begin position="37"/>
        <end position="62"/>
    </location>
</feature>
<dbReference type="Proteomes" id="UP000287447">
    <property type="component" value="Unassembled WGS sequence"/>
</dbReference>
<comment type="subcellular location">
    <subcellularLocation>
        <location evidence="1">Cell membrane</location>
        <topology evidence="1">Multi-pass membrane protein</topology>
    </subcellularLocation>
</comment>
<keyword evidence="5 6" id="KW-0472">Membrane</keyword>
<evidence type="ECO:0000256" key="5">
    <source>
        <dbReference type="ARBA" id="ARBA00023136"/>
    </source>
</evidence>
<evidence type="ECO:0000256" key="6">
    <source>
        <dbReference type="SAM" id="Phobius"/>
    </source>
</evidence>
<dbReference type="OrthoDB" id="7724143at2"/>
<feature type="transmembrane region" description="Helical" evidence="6">
    <location>
        <begin position="175"/>
        <end position="196"/>
    </location>
</feature>
<gene>
    <name evidence="7" type="ORF">EOI86_17055</name>
</gene>
<dbReference type="RefSeq" id="WP_127766345.1">
    <property type="nucleotide sequence ID" value="NZ_SADE01000002.1"/>
</dbReference>
<keyword evidence="8" id="KW-1185">Reference proteome</keyword>
<organism evidence="7 8">
    <name type="scientific">Hwanghaeella grinnelliae</name>
    <dbReference type="NCBI Taxonomy" id="2500179"/>
    <lineage>
        <taxon>Bacteria</taxon>
        <taxon>Pseudomonadati</taxon>
        <taxon>Pseudomonadota</taxon>
        <taxon>Alphaproteobacteria</taxon>
        <taxon>Rhodospirillales</taxon>
        <taxon>Rhodospirillaceae</taxon>
        <taxon>Hwanghaeella</taxon>
    </lineage>
</organism>
<name>A0A437QQS5_9PROT</name>
<dbReference type="EMBL" id="SADE01000002">
    <property type="protein sequence ID" value="RVU36870.1"/>
    <property type="molecule type" value="Genomic_DNA"/>
</dbReference>
<reference evidence="8" key="1">
    <citation type="submission" date="2019-01" db="EMBL/GenBank/DDBJ databases">
        <title>Gri0909 isolated from a small marine red alga.</title>
        <authorList>
            <person name="Kim J."/>
            <person name="Jeong S.E."/>
            <person name="Jeon C.O."/>
        </authorList>
    </citation>
    <scope>NUCLEOTIDE SEQUENCE [LARGE SCALE GENOMIC DNA]</scope>
    <source>
        <strain evidence="8">Gri0909</strain>
    </source>
</reference>
<evidence type="ECO:0000256" key="3">
    <source>
        <dbReference type="ARBA" id="ARBA00022692"/>
    </source>
</evidence>
<evidence type="ECO:0000256" key="1">
    <source>
        <dbReference type="ARBA" id="ARBA00004651"/>
    </source>
</evidence>
<dbReference type="Pfam" id="PF01810">
    <property type="entry name" value="LysE"/>
    <property type="match status" value="1"/>
</dbReference>
<feature type="transmembrane region" description="Helical" evidence="6">
    <location>
        <begin position="69"/>
        <end position="86"/>
    </location>
</feature>
<feature type="transmembrane region" description="Helical" evidence="6">
    <location>
        <begin position="138"/>
        <end position="163"/>
    </location>
</feature>
<dbReference type="GO" id="GO:0005886">
    <property type="term" value="C:plasma membrane"/>
    <property type="evidence" value="ECO:0007669"/>
    <property type="project" value="UniProtKB-SubCell"/>
</dbReference>
<evidence type="ECO:0000313" key="8">
    <source>
        <dbReference type="Proteomes" id="UP000287447"/>
    </source>
</evidence>
<evidence type="ECO:0000256" key="2">
    <source>
        <dbReference type="ARBA" id="ARBA00022475"/>
    </source>
</evidence>
<keyword evidence="3 6" id="KW-0812">Transmembrane</keyword>
<dbReference type="PANTHER" id="PTHR30086">
    <property type="entry name" value="ARGININE EXPORTER PROTEIN ARGO"/>
    <property type="match status" value="1"/>
</dbReference>
<dbReference type="AlphaFoldDB" id="A0A437QQS5"/>
<sequence>MLTFTAAFFLTILTPGPGVLTTAGVGSGFGYRPGLVFLLGLWVGTNAVALAVVTGLAAAVLADETIRTVLIFASAGYLLYLALRIARSGSKISFIEKQAAPGFLGGVMLQLINPKAYVVNSAFFFGYPFHLESLTTEILLKFLLTNIIWIPVHLIWLAAGVTLHRLDLTPRAMTIINSTMAVAMLVVVALTTWSGLDAMSNQ</sequence>